<dbReference type="InterPro" id="IPR000467">
    <property type="entry name" value="G_patch_dom"/>
</dbReference>
<feature type="non-terminal residue" evidence="14">
    <location>
        <position position="867"/>
    </location>
</feature>
<dbReference type="InterPro" id="IPR008952">
    <property type="entry name" value="Tetraspanin_EC2_sf"/>
</dbReference>
<reference evidence="14 15" key="1">
    <citation type="journal article" date="2021" name="Cell">
        <title>Tracing the genetic footprints of vertebrate landing in non-teleost ray-finned fishes.</title>
        <authorList>
            <person name="Bi X."/>
            <person name="Wang K."/>
            <person name="Yang L."/>
            <person name="Pan H."/>
            <person name="Jiang H."/>
            <person name="Wei Q."/>
            <person name="Fang M."/>
            <person name="Yu H."/>
            <person name="Zhu C."/>
            <person name="Cai Y."/>
            <person name="He Y."/>
            <person name="Gan X."/>
            <person name="Zeng H."/>
            <person name="Yu D."/>
            <person name="Zhu Y."/>
            <person name="Jiang H."/>
            <person name="Qiu Q."/>
            <person name="Yang H."/>
            <person name="Zhang Y.E."/>
            <person name="Wang W."/>
            <person name="Zhu M."/>
            <person name="He S."/>
            <person name="Zhang G."/>
        </authorList>
    </citation>
    <scope>NUCLEOTIDE SEQUENCE [LARGE SCALE GENOMIC DNA]</scope>
    <source>
        <strain evidence="14">Bchr_013</strain>
    </source>
</reference>
<evidence type="ECO:0000256" key="2">
    <source>
        <dbReference type="ARBA" id="ARBA00022692"/>
    </source>
</evidence>
<dbReference type="PANTHER" id="PTHR17614">
    <property type="entry name" value="ZINC FINGER-CONTAINING"/>
    <property type="match status" value="1"/>
</dbReference>
<feature type="domain" description="C2H2-type" evidence="12">
    <location>
        <begin position="219"/>
        <end position="248"/>
    </location>
</feature>
<evidence type="ECO:0000259" key="12">
    <source>
        <dbReference type="PROSITE" id="PS50157"/>
    </source>
</evidence>
<evidence type="ECO:0000256" key="8">
    <source>
        <dbReference type="PROSITE-ProRule" id="PRU00042"/>
    </source>
</evidence>
<dbReference type="GO" id="GO:0016020">
    <property type="term" value="C:membrane"/>
    <property type="evidence" value="ECO:0007669"/>
    <property type="project" value="UniProtKB-SubCell"/>
</dbReference>
<feature type="compositionally biased region" description="Basic and acidic residues" evidence="10">
    <location>
        <begin position="312"/>
        <end position="327"/>
    </location>
</feature>
<evidence type="ECO:0000313" key="14">
    <source>
        <dbReference type="EMBL" id="KAG2461069.1"/>
    </source>
</evidence>
<keyword evidence="15" id="KW-1185">Reference proteome</keyword>
<feature type="compositionally biased region" description="Low complexity" evidence="10">
    <location>
        <begin position="333"/>
        <end position="343"/>
    </location>
</feature>
<evidence type="ECO:0000256" key="9">
    <source>
        <dbReference type="SAM" id="Coils"/>
    </source>
</evidence>
<evidence type="ECO:0000256" key="3">
    <source>
        <dbReference type="ARBA" id="ARBA00022723"/>
    </source>
</evidence>
<keyword evidence="3" id="KW-0479">Metal-binding</keyword>
<evidence type="ECO:0000256" key="5">
    <source>
        <dbReference type="ARBA" id="ARBA00022833"/>
    </source>
</evidence>
<dbReference type="Pfam" id="PF12171">
    <property type="entry name" value="zf-C2H2_jaz"/>
    <property type="match status" value="1"/>
</dbReference>
<comment type="caution">
    <text evidence="14">The sequence shown here is derived from an EMBL/GenBank/DDBJ whole genome shotgun (WGS) entry which is preliminary data.</text>
</comment>
<dbReference type="Proteomes" id="UP000886611">
    <property type="component" value="Unassembled WGS sequence"/>
</dbReference>
<feature type="transmembrane region" description="Helical" evidence="11">
    <location>
        <begin position="638"/>
        <end position="660"/>
    </location>
</feature>
<dbReference type="SUPFAM" id="SSF57667">
    <property type="entry name" value="beta-beta-alpha zinc fingers"/>
    <property type="match status" value="1"/>
</dbReference>
<dbReference type="Pfam" id="PF01585">
    <property type="entry name" value="G-patch"/>
    <property type="match status" value="1"/>
</dbReference>
<feature type="non-terminal residue" evidence="14">
    <location>
        <position position="1"/>
    </location>
</feature>
<feature type="coiled-coil region" evidence="9">
    <location>
        <begin position="174"/>
        <end position="204"/>
    </location>
</feature>
<keyword evidence="7 11" id="KW-0472">Membrane</keyword>
<dbReference type="InterPro" id="IPR036236">
    <property type="entry name" value="Znf_C2H2_sf"/>
</dbReference>
<dbReference type="InterPro" id="IPR013087">
    <property type="entry name" value="Znf_C2H2_type"/>
</dbReference>
<feature type="region of interest" description="Disordered" evidence="10">
    <location>
        <begin position="437"/>
        <end position="503"/>
    </location>
</feature>
<dbReference type="PRINTS" id="PR00259">
    <property type="entry name" value="TMFOUR"/>
</dbReference>
<keyword evidence="5" id="KW-0862">Zinc</keyword>
<feature type="compositionally biased region" description="Basic and acidic residues" evidence="10">
    <location>
        <begin position="438"/>
        <end position="450"/>
    </location>
</feature>
<keyword evidence="2 11" id="KW-0812">Transmembrane</keyword>
<comment type="subcellular location">
    <subcellularLocation>
        <location evidence="1">Membrane</location>
        <topology evidence="1">Multi-pass membrane protein</topology>
    </subcellularLocation>
</comment>
<dbReference type="PROSITE" id="PS50157">
    <property type="entry name" value="ZINC_FINGER_C2H2_2"/>
    <property type="match status" value="1"/>
</dbReference>
<evidence type="ECO:0000256" key="7">
    <source>
        <dbReference type="ARBA" id="ARBA00023136"/>
    </source>
</evidence>
<dbReference type="PROSITE" id="PS00028">
    <property type="entry name" value="ZINC_FINGER_C2H2_1"/>
    <property type="match status" value="1"/>
</dbReference>
<evidence type="ECO:0000256" key="1">
    <source>
        <dbReference type="ARBA" id="ARBA00004141"/>
    </source>
</evidence>
<dbReference type="InterPro" id="IPR052445">
    <property type="entry name" value="ZnF-G_patch_domain"/>
</dbReference>
<evidence type="ECO:0000256" key="10">
    <source>
        <dbReference type="SAM" id="MobiDB-lite"/>
    </source>
</evidence>
<feature type="transmembrane region" description="Helical" evidence="11">
    <location>
        <begin position="599"/>
        <end position="618"/>
    </location>
</feature>
<feature type="region of interest" description="Disordered" evidence="10">
    <location>
        <begin position="279"/>
        <end position="413"/>
    </location>
</feature>
<sequence length="867" mass="97140">MDNSNRGQYGGAESSATNPEIRGLEFESCILMLFAGAYRASWVFLRRVVFSLHVFAKIFAHHSDINYSITLRYVLLSTVIRPVEDQTVLMVVDILHDIGNHFDQYEDGQLEIEQASLDKPIESDNIGHRLLQKHGWKLGQGLGKTMQGRTDPIPIILKYDVMGVGRMEMEMDYAEDCTEKRRVLEVEKEDTEELRQKYKDFAEKEKAIAKALEDMRANFYCELCDKQYQKHQEFDNHINSYDHAHKQRLKELKQREFARNVSSRSRRDEKKQEKALRRLHELAEQRKQTDSRSRRSSSSTKGSSRGGHHHRDSSADRPEGRRRDFNRSKIYRSQSPQSSSRTQASKKESSGTVSSGATDAAEPSSLEERNSLTARLLLEKVQSRKGPDEGATTSTKAGIKLKNPPQGYFGPKLPPSLGNKAVLPLFGKLPVVKKPVLRRPEETGPEKAEEVEAPEAAPIETVIVEPIREFPPPPPPLPPPQLEENGQAPEEEVPVEEPPAAAAPEAPACLFQPEPALLMPPFSCEAAEVPDKPLPPELQAFPGYVDAEEPEAEDESSLAPLESQPITFTPEEMEKYSKLQQAAQQHIQQQLLAKQVKSFPAAAAAAASGVALIVIGAVSHVSYGHYTDFTGSGLSHAAIVLIVVGLVVAIISFLGCFGTWKKEVHVLQWFTALLILVLVVELLAGIVLYALRSKVEQKLRKQARQVIREYSASLWDLIDDIQFKFHCCGADNYTDWFASPGWRNNGSVPDSCCLEWKENCGRNTTERDIYQQGCVDAFKGFLKKNLAWVTVACTALALFEGASWCIDQVVVAQITTTEEPEKTTENSGDWYLWGPSHWQDTCCRVLHPVYPPQGQSRLYWGVPTLRA</sequence>
<accession>A0A8X8BNF9</accession>
<keyword evidence="6 11" id="KW-1133">Transmembrane helix</keyword>
<feature type="compositionally biased region" description="Pro residues" evidence="10">
    <location>
        <begin position="469"/>
        <end position="481"/>
    </location>
</feature>
<evidence type="ECO:0000256" key="11">
    <source>
        <dbReference type="SAM" id="Phobius"/>
    </source>
</evidence>
<dbReference type="GO" id="GO:0003676">
    <property type="term" value="F:nucleic acid binding"/>
    <property type="evidence" value="ECO:0007669"/>
    <property type="project" value="InterPro"/>
</dbReference>
<keyword evidence="4 8" id="KW-0863">Zinc-finger</keyword>
<evidence type="ECO:0000259" key="13">
    <source>
        <dbReference type="PROSITE" id="PS50174"/>
    </source>
</evidence>
<dbReference type="SMART" id="SM00443">
    <property type="entry name" value="G_patch"/>
    <property type="match status" value="1"/>
</dbReference>
<dbReference type="PROSITE" id="PS50174">
    <property type="entry name" value="G_PATCH"/>
    <property type="match status" value="1"/>
</dbReference>
<dbReference type="Gene3D" id="1.10.1450.10">
    <property type="entry name" value="Tetraspanin"/>
    <property type="match status" value="1"/>
</dbReference>
<gene>
    <name evidence="14" type="primary">Gpatch8</name>
    <name evidence="14" type="ORF">GTO96_0010765</name>
</gene>
<dbReference type="GO" id="GO:0005634">
    <property type="term" value="C:nucleus"/>
    <property type="evidence" value="ECO:0007669"/>
    <property type="project" value="TreeGrafter"/>
</dbReference>
<dbReference type="Pfam" id="PF00335">
    <property type="entry name" value="Tetraspanin"/>
    <property type="match status" value="1"/>
</dbReference>
<name>A0A8X8BNF9_POLSE</name>
<proteinExistence type="predicted"/>
<organism evidence="14 15">
    <name type="scientific">Polypterus senegalus</name>
    <name type="common">Senegal bichir</name>
    <dbReference type="NCBI Taxonomy" id="55291"/>
    <lineage>
        <taxon>Eukaryota</taxon>
        <taxon>Metazoa</taxon>
        <taxon>Chordata</taxon>
        <taxon>Craniata</taxon>
        <taxon>Vertebrata</taxon>
        <taxon>Euteleostomi</taxon>
        <taxon>Actinopterygii</taxon>
        <taxon>Polypteriformes</taxon>
        <taxon>Polypteridae</taxon>
        <taxon>Polypterus</taxon>
    </lineage>
</organism>
<evidence type="ECO:0000313" key="15">
    <source>
        <dbReference type="Proteomes" id="UP000886611"/>
    </source>
</evidence>
<feature type="compositionally biased region" description="Basic and acidic residues" evidence="10">
    <location>
        <begin position="279"/>
        <end position="293"/>
    </location>
</feature>
<keyword evidence="9" id="KW-0175">Coiled coil</keyword>
<feature type="transmembrane region" description="Helical" evidence="11">
    <location>
        <begin position="666"/>
        <end position="691"/>
    </location>
</feature>
<dbReference type="GO" id="GO:0008270">
    <property type="term" value="F:zinc ion binding"/>
    <property type="evidence" value="ECO:0007669"/>
    <property type="project" value="UniProtKB-KW"/>
</dbReference>
<feature type="compositionally biased region" description="Basic and acidic residues" evidence="10">
    <location>
        <begin position="377"/>
        <end position="388"/>
    </location>
</feature>
<dbReference type="PANTHER" id="PTHR17614:SF11">
    <property type="entry name" value="G PATCH DOMAIN-CONTAINING PROTEIN 8"/>
    <property type="match status" value="1"/>
</dbReference>
<protein>
    <submittedName>
        <fullName evidence="14">GPTC8 protein</fullName>
    </submittedName>
</protein>
<evidence type="ECO:0000256" key="4">
    <source>
        <dbReference type="ARBA" id="ARBA00022771"/>
    </source>
</evidence>
<dbReference type="EMBL" id="JAATIS010004753">
    <property type="protein sequence ID" value="KAG2461069.1"/>
    <property type="molecule type" value="Genomic_DNA"/>
</dbReference>
<dbReference type="AlphaFoldDB" id="A0A8X8BNF9"/>
<dbReference type="InterPro" id="IPR022755">
    <property type="entry name" value="Znf_C2H2_jaz"/>
</dbReference>
<evidence type="ECO:0000256" key="6">
    <source>
        <dbReference type="ARBA" id="ARBA00022989"/>
    </source>
</evidence>
<feature type="domain" description="G-patch" evidence="13">
    <location>
        <begin position="123"/>
        <end position="169"/>
    </location>
</feature>
<dbReference type="SUPFAM" id="SSF48652">
    <property type="entry name" value="Tetraspanin"/>
    <property type="match status" value="1"/>
</dbReference>
<dbReference type="InterPro" id="IPR018499">
    <property type="entry name" value="Tetraspanin/Peripherin"/>
</dbReference>